<proteinExistence type="inferred from homology"/>
<dbReference type="PANTHER" id="PTHR33744">
    <property type="entry name" value="CARBOHYDRATE DIACID REGULATOR"/>
    <property type="match status" value="1"/>
</dbReference>
<dbReference type="Pfam" id="PF13556">
    <property type="entry name" value="HTH_30"/>
    <property type="match status" value="1"/>
</dbReference>
<dbReference type="InterPro" id="IPR029016">
    <property type="entry name" value="GAF-like_dom_sf"/>
</dbReference>
<feature type="domain" description="PucR C-terminal helix-turn-helix" evidence="2">
    <location>
        <begin position="661"/>
        <end position="718"/>
    </location>
</feature>
<name>A0ABS2R4H8_9BACI</name>
<feature type="domain" description="CdaR GGDEF-like" evidence="3">
    <location>
        <begin position="475"/>
        <end position="608"/>
    </location>
</feature>
<keyword evidence="5" id="KW-1185">Reference proteome</keyword>
<protein>
    <submittedName>
        <fullName evidence="4">DNA-binding PucR family transcriptional regulator</fullName>
    </submittedName>
</protein>
<dbReference type="SUPFAM" id="SSF55781">
    <property type="entry name" value="GAF domain-like"/>
    <property type="match status" value="1"/>
</dbReference>
<organism evidence="4 5">
    <name type="scientific">Siminovitchia thermophila</name>
    <dbReference type="NCBI Taxonomy" id="1245522"/>
    <lineage>
        <taxon>Bacteria</taxon>
        <taxon>Bacillati</taxon>
        <taxon>Bacillota</taxon>
        <taxon>Bacilli</taxon>
        <taxon>Bacillales</taxon>
        <taxon>Bacillaceae</taxon>
        <taxon>Siminovitchia</taxon>
    </lineage>
</organism>
<evidence type="ECO:0000313" key="4">
    <source>
        <dbReference type="EMBL" id="MBM7714305.1"/>
    </source>
</evidence>
<keyword evidence="4" id="KW-0238">DNA-binding</keyword>
<sequence length="727" mass="83741">MAEAQREKVIRKVEQHLRKTSRQLIKIDTEEQALQYLSDSFRAKLYCDFVGVVFVEDAHFVPKTWSGNINEVRGSFPLRVDECSTQLLERSLTNKEVSSAAVKCKLFSLLKNSSVQTWFTVPIKDELHTFGFCMIGFLRYVPLFEMGKHFDEFGKDVALAISMTRSKEIQLKKIEGIEWITKNLSIDAPFEESIEEITTRAGKGTNAEFSCIYLYNDPDNCFIFQPPSYGKMTAPKQVKIEDNYVLKEYFPFLEKIGGDQITIPISIDLKTIGVLHVERKKSGVFVEEDFHMLRLLSNHIAAILENARLYNNEKENRNRLHFLLQYQQALVKETIKQAGFAGIISMLGELFRSSVVLFDRFMRPLTFVMEDGKENLIPHLRTEAEKARRKNHSHIVLAEFNQTFSLWAINSGSDLLGYLAVGMSGDKLDDYDQIMIEMARNICSIQFIKQKLVLDATEQAKENFISKLLAEEVENKESILQYANLFLWDLYNPHRVALLAITLSETELAGCNLLEQQEKKSIVWDYIKIFVVEKRKDILAATFKEQYVFIVPAEKDAQGFWPDFYKGIQEAAKRSGIHCDVLLGVGGQTDNIQGYYESGEQSRQALNIVQSRFKEKGYAFFEELGSYTILHQLENAQATKLFMEHQLGRLEKYSEGKNMDLLHTLRVYLQNNGNAKSTAEELFIHRSSLLYRLEKIEALLGEDLRDAEVRFNLMMAFKLYDMRGKMS</sequence>
<evidence type="ECO:0000259" key="2">
    <source>
        <dbReference type="Pfam" id="PF13556"/>
    </source>
</evidence>
<dbReference type="InterPro" id="IPR042070">
    <property type="entry name" value="PucR_C-HTH_sf"/>
</dbReference>
<dbReference type="InterPro" id="IPR041522">
    <property type="entry name" value="CdaR_GGDEF"/>
</dbReference>
<dbReference type="InterPro" id="IPR025736">
    <property type="entry name" value="PucR_C-HTH_dom"/>
</dbReference>
<evidence type="ECO:0000256" key="1">
    <source>
        <dbReference type="ARBA" id="ARBA00006754"/>
    </source>
</evidence>
<dbReference type="EMBL" id="JAFBFH010000006">
    <property type="protein sequence ID" value="MBM7714305.1"/>
    <property type="molecule type" value="Genomic_DNA"/>
</dbReference>
<dbReference type="Proteomes" id="UP000823485">
    <property type="component" value="Unassembled WGS sequence"/>
</dbReference>
<accession>A0ABS2R4H8</accession>
<dbReference type="RefSeq" id="WP_077113133.1">
    <property type="nucleotide sequence ID" value="NZ_JAFBFH010000006.1"/>
</dbReference>
<dbReference type="Pfam" id="PF17853">
    <property type="entry name" value="GGDEF_2"/>
    <property type="match status" value="1"/>
</dbReference>
<reference evidence="4 5" key="1">
    <citation type="submission" date="2021-01" db="EMBL/GenBank/DDBJ databases">
        <title>Genomic Encyclopedia of Type Strains, Phase IV (KMG-IV): sequencing the most valuable type-strain genomes for metagenomic binning, comparative biology and taxonomic classification.</title>
        <authorList>
            <person name="Goeker M."/>
        </authorList>
    </citation>
    <scope>NUCLEOTIDE SEQUENCE [LARGE SCALE GENOMIC DNA]</scope>
    <source>
        <strain evidence="4 5">DSM 105453</strain>
    </source>
</reference>
<comment type="similarity">
    <text evidence="1">Belongs to the CdaR family.</text>
</comment>
<evidence type="ECO:0000313" key="5">
    <source>
        <dbReference type="Proteomes" id="UP000823485"/>
    </source>
</evidence>
<dbReference type="GO" id="GO:0003677">
    <property type="term" value="F:DNA binding"/>
    <property type="evidence" value="ECO:0007669"/>
    <property type="project" value="UniProtKB-KW"/>
</dbReference>
<comment type="caution">
    <text evidence="4">The sequence shown here is derived from an EMBL/GenBank/DDBJ whole genome shotgun (WGS) entry which is preliminary data.</text>
</comment>
<evidence type="ECO:0000259" key="3">
    <source>
        <dbReference type="Pfam" id="PF17853"/>
    </source>
</evidence>
<dbReference type="Gene3D" id="3.30.450.40">
    <property type="match status" value="1"/>
</dbReference>
<gene>
    <name evidence="4" type="ORF">JOC94_001277</name>
</gene>
<dbReference type="PANTHER" id="PTHR33744:SF1">
    <property type="entry name" value="DNA-BINDING TRANSCRIPTIONAL ACTIVATOR ADER"/>
    <property type="match status" value="1"/>
</dbReference>
<dbReference type="Gene3D" id="1.10.10.2840">
    <property type="entry name" value="PucR C-terminal helix-turn-helix domain"/>
    <property type="match status" value="1"/>
</dbReference>
<dbReference type="InterPro" id="IPR051448">
    <property type="entry name" value="CdaR-like_regulators"/>
</dbReference>